<dbReference type="OrthoDB" id="9804921at2"/>
<dbReference type="Gene3D" id="3.40.50.300">
    <property type="entry name" value="P-loop containing nucleotide triphosphate hydrolases"/>
    <property type="match status" value="1"/>
</dbReference>
<dbReference type="PANTHER" id="PTHR11649">
    <property type="entry name" value="MSS1/TRME-RELATED GTP-BINDING PROTEIN"/>
    <property type="match status" value="1"/>
</dbReference>
<comment type="function">
    <text evidence="10">Necessary for normal cell division and for the maintenance of normal septation.</text>
</comment>
<keyword evidence="14" id="KW-1185">Reference proteome</keyword>
<evidence type="ECO:0000313" key="13">
    <source>
        <dbReference type="EMBL" id="PRQ04033.1"/>
    </source>
</evidence>
<accession>A0A2S9YFZ9</accession>
<evidence type="ECO:0000259" key="12">
    <source>
        <dbReference type="PROSITE" id="PS51706"/>
    </source>
</evidence>
<keyword evidence="4" id="KW-0479">Metal-binding</keyword>
<dbReference type="InterPro" id="IPR027417">
    <property type="entry name" value="P-loop_NTPase"/>
</dbReference>
<dbReference type="Proteomes" id="UP000237968">
    <property type="component" value="Unassembled WGS sequence"/>
</dbReference>
<evidence type="ECO:0000256" key="1">
    <source>
        <dbReference type="ARBA" id="ARBA00001946"/>
    </source>
</evidence>
<keyword evidence="7 10" id="KW-0342">GTP-binding</keyword>
<dbReference type="SUPFAM" id="SSF52540">
    <property type="entry name" value="P-loop containing nucleoside triphosphate hydrolases"/>
    <property type="match status" value="1"/>
</dbReference>
<dbReference type="GO" id="GO:0005525">
    <property type="term" value="F:GTP binding"/>
    <property type="evidence" value="ECO:0007669"/>
    <property type="project" value="UniProtKB-UniRule"/>
</dbReference>
<sequence length="245" mass="26201">MAKPNKALRSPRWQVVAAEFELSAPSLDHCPAATVPEIAVAGRSNVGKSSLLNTFARRTGLARVSRTPGRTRLLNFFRLRMRGPGAAELGLRLVDLPGYGFAKARREVRDAFGPMIEGYLREREALRGLLVLIDARRGPLDVDFELLEFCAAIELPCLVCATKCDKLGASERGLLPRRFAASLGVDPRDVLLTSSSSGLGLSAVDRRGGLGDELARLARDRSQAGAPEAPAGPGEGSDDEGRGDP</sequence>
<dbReference type="InterPro" id="IPR019987">
    <property type="entry name" value="GTP-bd_ribosome_bio_YsxC"/>
</dbReference>
<feature type="domain" description="EngB-type G" evidence="12">
    <location>
        <begin position="34"/>
        <end position="220"/>
    </location>
</feature>
<keyword evidence="9 10" id="KW-0131">Cell cycle</keyword>
<keyword evidence="3 10" id="KW-0132">Cell division</keyword>
<comment type="cofactor">
    <cofactor evidence="1">
        <name>Mg(2+)</name>
        <dbReference type="ChEBI" id="CHEBI:18420"/>
    </cofactor>
</comment>
<keyword evidence="8 10" id="KW-0717">Septation</keyword>
<proteinExistence type="inferred from homology"/>
<evidence type="ECO:0000313" key="14">
    <source>
        <dbReference type="Proteomes" id="UP000237968"/>
    </source>
</evidence>
<comment type="similarity">
    <text evidence="2 10">Belongs to the TRAFAC class TrmE-Era-EngA-EngB-Septin-like GTPase superfamily. EngB GTPase family.</text>
</comment>
<evidence type="ECO:0000256" key="4">
    <source>
        <dbReference type="ARBA" id="ARBA00022723"/>
    </source>
</evidence>
<keyword evidence="5 10" id="KW-0547">Nucleotide-binding</keyword>
<evidence type="ECO:0000256" key="3">
    <source>
        <dbReference type="ARBA" id="ARBA00022618"/>
    </source>
</evidence>
<dbReference type="InterPro" id="IPR006073">
    <property type="entry name" value="GTP-bd"/>
</dbReference>
<evidence type="ECO:0000256" key="10">
    <source>
        <dbReference type="HAMAP-Rule" id="MF_00321"/>
    </source>
</evidence>
<keyword evidence="6" id="KW-0460">Magnesium</keyword>
<protein>
    <recommendedName>
        <fullName evidence="10">Probable GTP-binding protein EngB</fullName>
    </recommendedName>
</protein>
<dbReference type="PROSITE" id="PS51706">
    <property type="entry name" value="G_ENGB"/>
    <property type="match status" value="1"/>
</dbReference>
<dbReference type="NCBIfam" id="TIGR03598">
    <property type="entry name" value="GTPase_YsxC"/>
    <property type="match status" value="1"/>
</dbReference>
<dbReference type="CDD" id="cd01876">
    <property type="entry name" value="YihA_EngB"/>
    <property type="match status" value="1"/>
</dbReference>
<gene>
    <name evidence="10 13" type="primary">engB</name>
    <name evidence="13" type="ORF">ENSA5_11560</name>
</gene>
<evidence type="ECO:0000256" key="11">
    <source>
        <dbReference type="SAM" id="MobiDB-lite"/>
    </source>
</evidence>
<evidence type="ECO:0000256" key="5">
    <source>
        <dbReference type="ARBA" id="ARBA00022741"/>
    </source>
</evidence>
<evidence type="ECO:0000256" key="6">
    <source>
        <dbReference type="ARBA" id="ARBA00022842"/>
    </source>
</evidence>
<dbReference type="RefSeq" id="WP_106390652.1">
    <property type="nucleotide sequence ID" value="NZ_PVNK01000065.1"/>
</dbReference>
<dbReference type="GO" id="GO:0005829">
    <property type="term" value="C:cytosol"/>
    <property type="evidence" value="ECO:0007669"/>
    <property type="project" value="TreeGrafter"/>
</dbReference>
<dbReference type="HAMAP" id="MF_00321">
    <property type="entry name" value="GTPase_EngB"/>
    <property type="match status" value="1"/>
</dbReference>
<dbReference type="GO" id="GO:0046872">
    <property type="term" value="F:metal ion binding"/>
    <property type="evidence" value="ECO:0007669"/>
    <property type="project" value="UniProtKB-KW"/>
</dbReference>
<reference evidence="13 14" key="1">
    <citation type="submission" date="2018-03" db="EMBL/GenBank/DDBJ databases">
        <title>Draft Genome Sequences of the Obligatory Marine Myxobacteria Enhygromyxa salina SWB005.</title>
        <authorList>
            <person name="Poehlein A."/>
            <person name="Moghaddam J.A."/>
            <person name="Harms H."/>
            <person name="Alanjari M."/>
            <person name="Koenig G.M."/>
            <person name="Daniel R."/>
            <person name="Schaeberle T.F."/>
        </authorList>
    </citation>
    <scope>NUCLEOTIDE SEQUENCE [LARGE SCALE GENOMIC DNA]</scope>
    <source>
        <strain evidence="13 14">SWB005</strain>
    </source>
</reference>
<dbReference type="GO" id="GO:0000917">
    <property type="term" value="P:division septum assembly"/>
    <property type="evidence" value="ECO:0007669"/>
    <property type="project" value="UniProtKB-KW"/>
</dbReference>
<dbReference type="InterPro" id="IPR030393">
    <property type="entry name" value="G_ENGB_dom"/>
</dbReference>
<evidence type="ECO:0000256" key="2">
    <source>
        <dbReference type="ARBA" id="ARBA00009638"/>
    </source>
</evidence>
<name>A0A2S9YFZ9_9BACT</name>
<dbReference type="EMBL" id="PVNK01000065">
    <property type="protein sequence ID" value="PRQ04033.1"/>
    <property type="molecule type" value="Genomic_DNA"/>
</dbReference>
<dbReference type="Pfam" id="PF01926">
    <property type="entry name" value="MMR_HSR1"/>
    <property type="match status" value="1"/>
</dbReference>
<organism evidence="13 14">
    <name type="scientific">Enhygromyxa salina</name>
    <dbReference type="NCBI Taxonomy" id="215803"/>
    <lineage>
        <taxon>Bacteria</taxon>
        <taxon>Pseudomonadati</taxon>
        <taxon>Myxococcota</taxon>
        <taxon>Polyangia</taxon>
        <taxon>Nannocystales</taxon>
        <taxon>Nannocystaceae</taxon>
        <taxon>Enhygromyxa</taxon>
    </lineage>
</organism>
<feature type="region of interest" description="Disordered" evidence="11">
    <location>
        <begin position="217"/>
        <end position="245"/>
    </location>
</feature>
<dbReference type="PANTHER" id="PTHR11649:SF13">
    <property type="entry name" value="ENGB-TYPE G DOMAIN-CONTAINING PROTEIN"/>
    <property type="match status" value="1"/>
</dbReference>
<comment type="caution">
    <text evidence="13">The sequence shown here is derived from an EMBL/GenBank/DDBJ whole genome shotgun (WGS) entry which is preliminary data.</text>
</comment>
<dbReference type="AlphaFoldDB" id="A0A2S9YFZ9"/>
<evidence type="ECO:0000256" key="9">
    <source>
        <dbReference type="ARBA" id="ARBA00023306"/>
    </source>
</evidence>
<evidence type="ECO:0000256" key="7">
    <source>
        <dbReference type="ARBA" id="ARBA00023134"/>
    </source>
</evidence>
<evidence type="ECO:0000256" key="8">
    <source>
        <dbReference type="ARBA" id="ARBA00023210"/>
    </source>
</evidence>